<keyword evidence="3" id="KW-1185">Reference proteome</keyword>
<dbReference type="Proteomes" id="UP000245911">
    <property type="component" value="Unassembled WGS sequence"/>
</dbReference>
<evidence type="ECO:0000256" key="1">
    <source>
        <dbReference type="SAM" id="SignalP"/>
    </source>
</evidence>
<feature type="signal peptide" evidence="1">
    <location>
        <begin position="1"/>
        <end position="15"/>
    </location>
</feature>
<dbReference type="PANTHER" id="PTHR41247">
    <property type="entry name" value="HTH-TYPE TRANSCRIPTIONAL REPRESSOR YCNK"/>
    <property type="match status" value="1"/>
</dbReference>
<dbReference type="Pfam" id="PF05573">
    <property type="entry name" value="NosL"/>
    <property type="match status" value="1"/>
</dbReference>
<dbReference type="Gene3D" id="3.30.70.2060">
    <property type="match status" value="1"/>
</dbReference>
<dbReference type="Gene3D" id="3.30.70.2050">
    <property type="match status" value="1"/>
</dbReference>
<evidence type="ECO:0000313" key="3">
    <source>
        <dbReference type="Proteomes" id="UP000245911"/>
    </source>
</evidence>
<sequence>MIKPALLTLAILALAACEDELATLPAAVTMDAEAVGHYCQMNLLEHPGPKAQVHLSGMEHPLFFSQVRDAVAYQRMPEQSHAITVIYVSDMSHGADWAEPGADNWIPADTAHYVIGADIAGGMGAPELVPFSSAEDAAAFTREHGGEVTRLADIPDTLVLAPVEFEDHSSAGDDDDFRQRLLDLSRDLEG</sequence>
<feature type="chain" id="PRO_5015508204" evidence="1">
    <location>
        <begin position="16"/>
        <end position="190"/>
    </location>
</feature>
<keyword evidence="1" id="KW-0732">Signal</keyword>
<organism evidence="2 3">
    <name type="scientific">Pararhodobacter oceanensis</name>
    <dbReference type="NCBI Taxonomy" id="2172121"/>
    <lineage>
        <taxon>Bacteria</taxon>
        <taxon>Pseudomonadati</taxon>
        <taxon>Pseudomonadota</taxon>
        <taxon>Alphaproteobacteria</taxon>
        <taxon>Rhodobacterales</taxon>
        <taxon>Paracoccaceae</taxon>
        <taxon>Pararhodobacter</taxon>
    </lineage>
</organism>
<dbReference type="EMBL" id="QDKM01000001">
    <property type="protein sequence ID" value="PVH30260.1"/>
    <property type="molecule type" value="Genomic_DNA"/>
</dbReference>
<gene>
    <name evidence="2" type="ORF">DDE20_01480</name>
</gene>
<accession>A0A2T8HXV1</accession>
<name>A0A2T8HXV1_9RHOB</name>
<comment type="caution">
    <text evidence="2">The sequence shown here is derived from an EMBL/GenBank/DDBJ whole genome shotgun (WGS) entry which is preliminary data.</text>
</comment>
<evidence type="ECO:0000313" key="2">
    <source>
        <dbReference type="EMBL" id="PVH30260.1"/>
    </source>
</evidence>
<dbReference type="AlphaFoldDB" id="A0A2T8HXV1"/>
<protein>
    <submittedName>
        <fullName evidence="2">Copper resistance protein CopZ</fullName>
    </submittedName>
</protein>
<reference evidence="2 3" key="1">
    <citation type="submission" date="2018-04" db="EMBL/GenBank/DDBJ databases">
        <title>Pararhodobacter oceanense sp. nov., isolated from marine intertidal sediment.</title>
        <authorList>
            <person name="Wang X.-L."/>
            <person name="Du Z.-J."/>
        </authorList>
    </citation>
    <scope>NUCLEOTIDE SEQUENCE [LARGE SCALE GENOMIC DNA]</scope>
    <source>
        <strain evidence="2 3">AM505</strain>
    </source>
</reference>
<dbReference type="InterPro" id="IPR008719">
    <property type="entry name" value="N2O_reductase_NosL"/>
</dbReference>
<dbReference type="PANTHER" id="PTHR41247:SF1">
    <property type="entry name" value="HTH-TYPE TRANSCRIPTIONAL REPRESSOR YCNK"/>
    <property type="match status" value="1"/>
</dbReference>
<dbReference type="PROSITE" id="PS51257">
    <property type="entry name" value="PROKAR_LIPOPROTEIN"/>
    <property type="match status" value="1"/>
</dbReference>
<dbReference type="SUPFAM" id="SSF160387">
    <property type="entry name" value="NosL/MerB-like"/>
    <property type="match status" value="1"/>
</dbReference>
<proteinExistence type="predicted"/>
<dbReference type="RefSeq" id="WP_116556668.1">
    <property type="nucleotide sequence ID" value="NZ_QDKM01000001.1"/>
</dbReference>
<dbReference type="OrthoDB" id="7354657at2"/>